<keyword evidence="2 7" id="KW-0808">Transferase</keyword>
<evidence type="ECO:0000256" key="4">
    <source>
        <dbReference type="ARBA" id="ARBA00022777"/>
    </source>
</evidence>
<keyword evidence="11" id="KW-1185">Reference proteome</keyword>
<dbReference type="EMBL" id="JAATEN010000003">
    <property type="protein sequence ID" value="NJP99869.1"/>
    <property type="molecule type" value="Genomic_DNA"/>
</dbReference>
<evidence type="ECO:0000313" key="11">
    <source>
        <dbReference type="Proteomes" id="UP000695264"/>
    </source>
</evidence>
<evidence type="ECO:0000256" key="6">
    <source>
        <dbReference type="ARBA" id="ARBA00023251"/>
    </source>
</evidence>
<sequence length="264" mass="28423">MSLYSGPPARDVSVPPRIAALARGRALLPVWVNEAGGLTFQIGEGESRLFAKWAPRGSGLDLPGEAARLRWAVRYTPVPEVLDQGTDEGTDEGTGGATENEAGAAGDWLLTRGLPGDSAVSPRWKARPEAAVRAIGAGLRVFHERLPVDSCPFSWSVTDRLEQARRRGVAVPADLPPAPPVDRLVVCHGDACSPNTLLHEDGSWAGHVDLDALGVADRWADLAIATYATQWNYGPGWEDTLLDAYGIAPDPERIRFYRALWDAT</sequence>
<proteinExistence type="inferred from homology"/>
<reference evidence="10 11" key="1">
    <citation type="submission" date="2020-03" db="EMBL/GenBank/DDBJ databases">
        <title>WGS of actinomycetes isolated from Thailand.</title>
        <authorList>
            <person name="Thawai C."/>
        </authorList>
    </citation>
    <scope>NUCLEOTIDE SEQUENCE [LARGE SCALE GENOMIC DNA]</scope>
    <source>
        <strain evidence="10 11">PLAI 1-29</strain>
    </source>
</reference>
<comment type="similarity">
    <text evidence="1 7">Belongs to the aminoglycoside phosphotransferase family.</text>
</comment>
<dbReference type="InterPro" id="IPR011009">
    <property type="entry name" value="Kinase-like_dom_sf"/>
</dbReference>
<feature type="region of interest" description="Disordered" evidence="8">
    <location>
        <begin position="81"/>
        <end position="101"/>
    </location>
</feature>
<gene>
    <name evidence="10" type="ORF">HCK00_04770</name>
</gene>
<dbReference type="Pfam" id="PF01636">
    <property type="entry name" value="APH"/>
    <property type="match status" value="1"/>
</dbReference>
<keyword evidence="5 7" id="KW-0067">ATP-binding</keyword>
<dbReference type="PANTHER" id="PTHR21310">
    <property type="entry name" value="AMINOGLYCOSIDE PHOSPHOTRANSFERASE-RELATED-RELATED"/>
    <property type="match status" value="1"/>
</dbReference>
<dbReference type="CDD" id="cd05150">
    <property type="entry name" value="APH"/>
    <property type="match status" value="1"/>
</dbReference>
<name>A0ABX1BTI9_9ACTN</name>
<dbReference type="PANTHER" id="PTHR21310:SF41">
    <property type="entry name" value="3'-PHOSPHOTRANSFERASE, PUTATIVE-RELATED"/>
    <property type="match status" value="1"/>
</dbReference>
<accession>A0ABX1BTI9</accession>
<dbReference type="InterPro" id="IPR002575">
    <property type="entry name" value="Aminoglycoside_PTrfase"/>
</dbReference>
<evidence type="ECO:0000256" key="3">
    <source>
        <dbReference type="ARBA" id="ARBA00022741"/>
    </source>
</evidence>
<dbReference type="Gene3D" id="3.90.1200.10">
    <property type="match status" value="1"/>
</dbReference>
<feature type="domain" description="Aminoglycoside phosphotransferase" evidence="9">
    <location>
        <begin position="38"/>
        <end position="257"/>
    </location>
</feature>
<evidence type="ECO:0000256" key="8">
    <source>
        <dbReference type="SAM" id="MobiDB-lite"/>
    </source>
</evidence>
<keyword evidence="3 7" id="KW-0547">Nucleotide-binding</keyword>
<evidence type="ECO:0000313" key="10">
    <source>
        <dbReference type="EMBL" id="NJP99869.1"/>
    </source>
</evidence>
<dbReference type="Proteomes" id="UP000695264">
    <property type="component" value="Unassembled WGS sequence"/>
</dbReference>
<dbReference type="SUPFAM" id="SSF56112">
    <property type="entry name" value="Protein kinase-like (PK-like)"/>
    <property type="match status" value="1"/>
</dbReference>
<evidence type="ECO:0000256" key="1">
    <source>
        <dbReference type="ARBA" id="ARBA00006219"/>
    </source>
</evidence>
<evidence type="ECO:0000256" key="7">
    <source>
        <dbReference type="PIRNR" id="PIRNR000706"/>
    </source>
</evidence>
<dbReference type="PIRSF" id="PIRSF000706">
    <property type="entry name" value="Kanamycin_kin"/>
    <property type="match status" value="1"/>
</dbReference>
<dbReference type="RefSeq" id="WP_168100489.1">
    <property type="nucleotide sequence ID" value="NZ_JAATEN010000003.1"/>
</dbReference>
<keyword evidence="4 7" id="KW-0418">Kinase</keyword>
<comment type="caution">
    <text evidence="10">The sequence shown here is derived from an EMBL/GenBank/DDBJ whole genome shotgun (WGS) entry which is preliminary data.</text>
</comment>
<organism evidence="10 11">
    <name type="scientific">Streptomyces zingiberis</name>
    <dbReference type="NCBI Taxonomy" id="2053010"/>
    <lineage>
        <taxon>Bacteria</taxon>
        <taxon>Bacillati</taxon>
        <taxon>Actinomycetota</taxon>
        <taxon>Actinomycetes</taxon>
        <taxon>Kitasatosporales</taxon>
        <taxon>Streptomycetaceae</taxon>
        <taxon>Streptomyces</taxon>
    </lineage>
</organism>
<dbReference type="InterPro" id="IPR051678">
    <property type="entry name" value="AGP_Transferase"/>
</dbReference>
<evidence type="ECO:0000256" key="2">
    <source>
        <dbReference type="ARBA" id="ARBA00022679"/>
    </source>
</evidence>
<evidence type="ECO:0000256" key="5">
    <source>
        <dbReference type="ARBA" id="ARBA00022840"/>
    </source>
</evidence>
<dbReference type="Gene3D" id="3.30.200.20">
    <property type="entry name" value="Phosphorylase Kinase, domain 1"/>
    <property type="match status" value="1"/>
</dbReference>
<keyword evidence="6 7" id="KW-0046">Antibiotic resistance</keyword>
<evidence type="ECO:0000259" key="9">
    <source>
        <dbReference type="Pfam" id="PF01636"/>
    </source>
</evidence>
<dbReference type="InterPro" id="IPR024165">
    <property type="entry name" value="Kan/Strep_kinase"/>
</dbReference>
<protein>
    <submittedName>
        <fullName evidence="10">Aminoglycoside 3'-phosphotransferase</fullName>
    </submittedName>
</protein>